<accession>A0A1G7E217</accession>
<dbReference type="OrthoDB" id="9804878at2"/>
<dbReference type="InterPro" id="IPR016187">
    <property type="entry name" value="CTDL_fold"/>
</dbReference>
<evidence type="ECO:0000259" key="2">
    <source>
        <dbReference type="Pfam" id="PF03781"/>
    </source>
</evidence>
<gene>
    <name evidence="3" type="ORF">SAMN04488239_12339</name>
</gene>
<dbReference type="Proteomes" id="UP000199628">
    <property type="component" value="Unassembled WGS sequence"/>
</dbReference>
<evidence type="ECO:0000313" key="4">
    <source>
        <dbReference type="Proteomes" id="UP000199628"/>
    </source>
</evidence>
<feature type="signal peptide" evidence="1">
    <location>
        <begin position="1"/>
        <end position="21"/>
    </location>
</feature>
<dbReference type="InterPro" id="IPR005532">
    <property type="entry name" value="SUMF_dom"/>
</dbReference>
<organism evidence="3 4">
    <name type="scientific">Ruegeria marina</name>
    <dbReference type="NCBI Taxonomy" id="639004"/>
    <lineage>
        <taxon>Bacteria</taxon>
        <taxon>Pseudomonadati</taxon>
        <taxon>Pseudomonadota</taxon>
        <taxon>Alphaproteobacteria</taxon>
        <taxon>Rhodobacterales</taxon>
        <taxon>Roseobacteraceae</taxon>
        <taxon>Ruegeria</taxon>
    </lineage>
</organism>
<keyword evidence="4" id="KW-1185">Reference proteome</keyword>
<dbReference type="STRING" id="639004.SAMN04488239_12339"/>
<evidence type="ECO:0000256" key="1">
    <source>
        <dbReference type="SAM" id="SignalP"/>
    </source>
</evidence>
<reference evidence="4" key="1">
    <citation type="submission" date="2016-10" db="EMBL/GenBank/DDBJ databases">
        <authorList>
            <person name="Varghese N."/>
            <person name="Submissions S."/>
        </authorList>
    </citation>
    <scope>NUCLEOTIDE SEQUENCE [LARGE SCALE GENOMIC DNA]</scope>
    <source>
        <strain evidence="4">CGMCC 1.9108</strain>
    </source>
</reference>
<dbReference type="AlphaFoldDB" id="A0A1G7E217"/>
<protein>
    <submittedName>
        <fullName evidence="3">Sulfatase-modifying factor enzyme 1</fullName>
    </submittedName>
</protein>
<keyword evidence="1" id="KW-0732">Signal</keyword>
<feature type="domain" description="Sulfatase-modifying factor enzyme-like" evidence="2">
    <location>
        <begin position="133"/>
        <end position="323"/>
    </location>
</feature>
<dbReference type="Gene3D" id="3.90.1580.10">
    <property type="entry name" value="paralog of FGE (formylglycine-generating enzyme)"/>
    <property type="match status" value="1"/>
</dbReference>
<dbReference type="RefSeq" id="WP_093037236.1">
    <property type="nucleotide sequence ID" value="NZ_FMZV01000023.1"/>
</dbReference>
<sequence length="327" mass="35928">MKKRRLALAVMGFLFVFAPLARSETLQQANEVLFDQLARVHGLSPAQMQQVRSIFQRSGYIGQGNPRITRHPMTPSECQARVPGGATGYDDARNRRICGDRYMAPLYDPRLENPSDAKACIDQFEFPNIPCTYPVVWVKAREAAEICAAVGKRLCDAHEWEGACAGALEPPDYRFGSGSVAAMRQAHNAKYGASKNWAYGNAYKKGVCAAASQKSATCGGGGYNSCGSNTYPAGSFPGCKSALGVYDQHGNAAEHMNLPLTPDQMASAGSRKLGVTEMKGSWFIFDRYYAHPDWCRWRAPYWHGSPVMSQSSHANYHLGFRCCKTID</sequence>
<proteinExistence type="predicted"/>
<dbReference type="EMBL" id="FMZV01000023">
    <property type="protein sequence ID" value="SDE57737.1"/>
    <property type="molecule type" value="Genomic_DNA"/>
</dbReference>
<name>A0A1G7E217_9RHOB</name>
<dbReference type="InterPro" id="IPR042095">
    <property type="entry name" value="SUMF_sf"/>
</dbReference>
<feature type="chain" id="PRO_5011591562" evidence="1">
    <location>
        <begin position="22"/>
        <end position="327"/>
    </location>
</feature>
<dbReference type="Pfam" id="PF03781">
    <property type="entry name" value="FGE-sulfatase"/>
    <property type="match status" value="1"/>
</dbReference>
<evidence type="ECO:0000313" key="3">
    <source>
        <dbReference type="EMBL" id="SDE57737.1"/>
    </source>
</evidence>
<dbReference type="SUPFAM" id="SSF56436">
    <property type="entry name" value="C-type lectin-like"/>
    <property type="match status" value="1"/>
</dbReference>